<name>A0A6P7T972_9MOLL</name>
<keyword evidence="1" id="KW-1133">Transmembrane helix</keyword>
<reference evidence="3" key="1">
    <citation type="submission" date="2025-08" db="UniProtKB">
        <authorList>
            <consortium name="RefSeq"/>
        </authorList>
    </citation>
    <scope>IDENTIFICATION</scope>
</reference>
<dbReference type="InterPro" id="IPR051077">
    <property type="entry name" value="Ca-dependent_lectin"/>
</dbReference>
<gene>
    <name evidence="3" type="primary">LOC115221348</name>
</gene>
<dbReference type="RefSeq" id="XP_029647384.1">
    <property type="nucleotide sequence ID" value="XM_029791524.2"/>
</dbReference>
<dbReference type="GO" id="GO:0005615">
    <property type="term" value="C:extracellular space"/>
    <property type="evidence" value="ECO:0007669"/>
    <property type="project" value="TreeGrafter"/>
</dbReference>
<dbReference type="Proteomes" id="UP000515154">
    <property type="component" value="Linkage group LG18"/>
</dbReference>
<dbReference type="PANTHER" id="PTHR24024">
    <property type="entry name" value="PULMONARY SURFACTANT-ASSOCIATED PROTEIN A"/>
    <property type="match status" value="1"/>
</dbReference>
<evidence type="ECO:0000313" key="2">
    <source>
        <dbReference type="Proteomes" id="UP000515154"/>
    </source>
</evidence>
<evidence type="ECO:0000256" key="1">
    <source>
        <dbReference type="SAM" id="Phobius"/>
    </source>
</evidence>
<keyword evidence="1" id="KW-0812">Transmembrane</keyword>
<keyword evidence="1" id="KW-0472">Membrane</keyword>
<proteinExistence type="predicted"/>
<dbReference type="PANTHER" id="PTHR24024:SF18">
    <property type="entry name" value="SHORT-CHAIN COLLAGEN C4-LIKE"/>
    <property type="match status" value="1"/>
</dbReference>
<organism evidence="2 3">
    <name type="scientific">Octopus sinensis</name>
    <name type="common">East Asian common octopus</name>
    <dbReference type="NCBI Taxonomy" id="2607531"/>
    <lineage>
        <taxon>Eukaryota</taxon>
        <taxon>Metazoa</taxon>
        <taxon>Spiralia</taxon>
        <taxon>Lophotrochozoa</taxon>
        <taxon>Mollusca</taxon>
        <taxon>Cephalopoda</taxon>
        <taxon>Coleoidea</taxon>
        <taxon>Octopodiformes</taxon>
        <taxon>Octopoda</taxon>
        <taxon>Incirrata</taxon>
        <taxon>Octopodidae</taxon>
        <taxon>Octopus</taxon>
    </lineage>
</organism>
<sequence length="301" mass="33269">MEIAKVWRVISQRFSVSSFITFGLCLVLTITILHFDARTRKIEEKSTANRFLSKKSLDDKAVHTPTSQDPVLGPCRPGGMQQDVHATPVCNTMNHFHYQKCLDDKDVHTPRPGPGSLYTRWGRTKCPRNSSLVYDGVVGGTAWNETGGGSNLLCLPNDPILANYTGPVKNGGHMYGSEYQTSNSYAKKHFSLANAESLFNHNVLCAVCLTRQPAVVMMLPARTKCYAGWTAEYSGYLMTEGYSHKGRHEYVCVDYAPEADPAGYRNENGALLYLVEGICGSLPCPPYVYGRALTCVVCSKY</sequence>
<evidence type="ECO:0000313" key="3">
    <source>
        <dbReference type="RefSeq" id="XP_029647384.1"/>
    </source>
</evidence>
<protein>
    <submittedName>
        <fullName evidence="3">Uncharacterized protein LOC115221348 isoform X3</fullName>
    </submittedName>
</protein>
<dbReference type="AlphaFoldDB" id="A0A6P7T972"/>
<dbReference type="KEGG" id="osn:115221348"/>
<feature type="transmembrane region" description="Helical" evidence="1">
    <location>
        <begin position="14"/>
        <end position="35"/>
    </location>
</feature>
<keyword evidence="2" id="KW-1185">Reference proteome</keyword>
<accession>A0A6P7T972</accession>